<gene>
    <name evidence="2" type="ORF">BVC80_8959g2</name>
</gene>
<dbReference type="InterPro" id="IPR050868">
    <property type="entry name" value="ELMO_domain-containing"/>
</dbReference>
<dbReference type="FunCoup" id="A0A200QWU3">
    <property type="interactions" value="2177"/>
</dbReference>
<reference evidence="2 3" key="1">
    <citation type="journal article" date="2017" name="Mol. Plant">
        <title>The Genome of Medicinal Plant Macleaya cordata Provides New Insights into Benzylisoquinoline Alkaloids Metabolism.</title>
        <authorList>
            <person name="Liu X."/>
            <person name="Liu Y."/>
            <person name="Huang P."/>
            <person name="Ma Y."/>
            <person name="Qing Z."/>
            <person name="Tang Q."/>
            <person name="Cao H."/>
            <person name="Cheng P."/>
            <person name="Zheng Y."/>
            <person name="Yuan Z."/>
            <person name="Zhou Y."/>
            <person name="Liu J."/>
            <person name="Tang Z."/>
            <person name="Zhuo Y."/>
            <person name="Zhang Y."/>
            <person name="Yu L."/>
            <person name="Huang J."/>
            <person name="Yang P."/>
            <person name="Peng Q."/>
            <person name="Zhang J."/>
            <person name="Jiang W."/>
            <person name="Zhang Z."/>
            <person name="Lin K."/>
            <person name="Ro D.K."/>
            <person name="Chen X."/>
            <person name="Xiong X."/>
            <person name="Shang Y."/>
            <person name="Huang S."/>
            <person name="Zeng J."/>
        </authorList>
    </citation>
    <scope>NUCLEOTIDE SEQUENCE [LARGE SCALE GENOMIC DNA]</scope>
    <source>
        <strain evidence="3">cv. BLH2017</strain>
        <tissue evidence="2">Root</tissue>
    </source>
</reference>
<dbReference type="Pfam" id="PF04727">
    <property type="entry name" value="ELMO_CED12"/>
    <property type="match status" value="1"/>
</dbReference>
<dbReference type="Proteomes" id="UP000195402">
    <property type="component" value="Unassembled WGS sequence"/>
</dbReference>
<evidence type="ECO:0000259" key="1">
    <source>
        <dbReference type="PROSITE" id="PS51335"/>
    </source>
</evidence>
<evidence type="ECO:0000313" key="2">
    <source>
        <dbReference type="EMBL" id="OVA14947.1"/>
    </source>
</evidence>
<dbReference type="InParanoid" id="A0A200QWU3"/>
<dbReference type="OMA" id="ERNGACH"/>
<dbReference type="EMBL" id="MVGT01000933">
    <property type="protein sequence ID" value="OVA14947.1"/>
    <property type="molecule type" value="Genomic_DNA"/>
</dbReference>
<proteinExistence type="predicted"/>
<dbReference type="PROSITE" id="PS51335">
    <property type="entry name" value="ELMO"/>
    <property type="match status" value="1"/>
</dbReference>
<protein>
    <submittedName>
        <fullName evidence="2">Engulfment/cell motility</fullName>
    </submittedName>
</protein>
<dbReference type="PANTHER" id="PTHR12771:SF20">
    <property type="entry name" value="ELMO_CED-12 FAMILY PROTEIN"/>
    <property type="match status" value="1"/>
</dbReference>
<evidence type="ECO:0000313" key="3">
    <source>
        <dbReference type="Proteomes" id="UP000195402"/>
    </source>
</evidence>
<name>A0A200QWU3_MACCD</name>
<accession>A0A200QWU3</accession>
<dbReference type="OrthoDB" id="67155at2759"/>
<dbReference type="PANTHER" id="PTHR12771">
    <property type="entry name" value="ENGULFMENT AND CELL MOTILITY"/>
    <property type="match status" value="1"/>
</dbReference>
<comment type="caution">
    <text evidence="2">The sequence shown here is derived from an EMBL/GenBank/DDBJ whole genome shotgun (WGS) entry which is preliminary data.</text>
</comment>
<dbReference type="AlphaFoldDB" id="A0A200QWU3"/>
<sequence>MDDRGGSFVAVRRISQSLERGSGYHSTSAEVVAGSAAWIGKGLSCVCAQRRDSDARPSFDLTPVQEECLRRLQKRIEVQYDSSNPEHQETLRALWNAAYPGEELRGLISEQWKEMGWQGKDPSTDFRGGGFVSVENLLFFARTYWKSFQDLLQKQEGDRAMWEYPFAVAGVNITFMLTQMLDLEAVKPRTMVGAVFLKFLSENESAFDLLYCITFKLMDQQWLAMHASYMDFNTVMKSTRRQLERELLLDDITRLEDLPSYSLLQ</sequence>
<keyword evidence="3" id="KW-1185">Reference proteome</keyword>
<organism evidence="2 3">
    <name type="scientific">Macleaya cordata</name>
    <name type="common">Five-seeded plume-poppy</name>
    <name type="synonym">Bocconia cordata</name>
    <dbReference type="NCBI Taxonomy" id="56857"/>
    <lineage>
        <taxon>Eukaryota</taxon>
        <taxon>Viridiplantae</taxon>
        <taxon>Streptophyta</taxon>
        <taxon>Embryophyta</taxon>
        <taxon>Tracheophyta</taxon>
        <taxon>Spermatophyta</taxon>
        <taxon>Magnoliopsida</taxon>
        <taxon>Ranunculales</taxon>
        <taxon>Papaveraceae</taxon>
        <taxon>Papaveroideae</taxon>
        <taxon>Macleaya</taxon>
    </lineage>
</organism>
<dbReference type="InterPro" id="IPR006816">
    <property type="entry name" value="ELMO_dom"/>
</dbReference>
<feature type="domain" description="ELMO" evidence="1">
    <location>
        <begin position="86"/>
        <end position="247"/>
    </location>
</feature>